<dbReference type="EMBL" id="CP144699">
    <property type="protein sequence ID" value="WVZ20083.1"/>
    <property type="molecule type" value="Genomic_DNA"/>
</dbReference>
<evidence type="ECO:0000313" key="3">
    <source>
        <dbReference type="Proteomes" id="UP001374535"/>
    </source>
</evidence>
<evidence type="ECO:0000256" key="1">
    <source>
        <dbReference type="SAM" id="Phobius"/>
    </source>
</evidence>
<dbReference type="AlphaFoldDB" id="A0AAQ3P291"/>
<organism evidence="2 3">
    <name type="scientific">Vigna mungo</name>
    <name type="common">Black gram</name>
    <name type="synonym">Phaseolus mungo</name>
    <dbReference type="NCBI Taxonomy" id="3915"/>
    <lineage>
        <taxon>Eukaryota</taxon>
        <taxon>Viridiplantae</taxon>
        <taxon>Streptophyta</taxon>
        <taxon>Embryophyta</taxon>
        <taxon>Tracheophyta</taxon>
        <taxon>Spermatophyta</taxon>
        <taxon>Magnoliopsida</taxon>
        <taxon>eudicotyledons</taxon>
        <taxon>Gunneridae</taxon>
        <taxon>Pentapetalae</taxon>
        <taxon>rosids</taxon>
        <taxon>fabids</taxon>
        <taxon>Fabales</taxon>
        <taxon>Fabaceae</taxon>
        <taxon>Papilionoideae</taxon>
        <taxon>50 kb inversion clade</taxon>
        <taxon>NPAAA clade</taxon>
        <taxon>indigoferoid/millettioid clade</taxon>
        <taxon>Phaseoleae</taxon>
        <taxon>Vigna</taxon>
    </lineage>
</organism>
<gene>
    <name evidence="2" type="ORF">V8G54_007405</name>
</gene>
<feature type="transmembrane region" description="Helical" evidence="1">
    <location>
        <begin position="84"/>
        <end position="105"/>
    </location>
</feature>
<evidence type="ECO:0008006" key="4">
    <source>
        <dbReference type="Google" id="ProtNLM"/>
    </source>
</evidence>
<accession>A0AAQ3P291</accession>
<protein>
    <recommendedName>
        <fullName evidence="4">Transmembrane protein</fullName>
    </recommendedName>
</protein>
<reference evidence="2 3" key="1">
    <citation type="journal article" date="2023" name="Life. Sci Alliance">
        <title>Evolutionary insights into 3D genome organization and epigenetic landscape of Vigna mungo.</title>
        <authorList>
            <person name="Junaid A."/>
            <person name="Singh B."/>
            <person name="Bhatia S."/>
        </authorList>
    </citation>
    <scope>NUCLEOTIDE SEQUENCE [LARGE SCALE GENOMIC DNA]</scope>
    <source>
        <strain evidence="2">Urdbean</strain>
    </source>
</reference>
<feature type="transmembrane region" description="Helical" evidence="1">
    <location>
        <begin position="37"/>
        <end position="64"/>
    </location>
</feature>
<dbReference type="Proteomes" id="UP001374535">
    <property type="component" value="Chromosome 2"/>
</dbReference>
<keyword evidence="1" id="KW-0472">Membrane</keyword>
<keyword evidence="1" id="KW-0812">Transmembrane</keyword>
<evidence type="ECO:0000313" key="2">
    <source>
        <dbReference type="EMBL" id="WVZ20083.1"/>
    </source>
</evidence>
<keyword evidence="1" id="KW-1133">Transmembrane helix</keyword>
<keyword evidence="3" id="KW-1185">Reference proteome</keyword>
<name>A0AAQ3P291_VIGMU</name>
<proteinExistence type="predicted"/>
<sequence>MQPIQKHAPHRITKIQKCKLQIVHTTSATLISSVLRVCIFSLLLFGALAAASLTLDFFSCFFIMPFSLFDSFLLGFSDFLTNLLFLLSREGLGVVVLVLVLKFPFKLDPRLLF</sequence>